<dbReference type="HOGENOM" id="CLU_018537_0_0_1"/>
<dbReference type="SMART" id="SM00179">
    <property type="entry name" value="EGF_CA"/>
    <property type="match status" value="3"/>
</dbReference>
<comment type="caution">
    <text evidence="14">Lacks conserved residue(s) required for the propagation of feature annotation.</text>
</comment>
<gene>
    <name evidence="19" type="primary">20210080</name>
    <name evidence="18" type="ORF">HELRODRAFT_185306</name>
</gene>
<feature type="domain" description="EGF-like" evidence="16">
    <location>
        <begin position="366"/>
        <end position="408"/>
    </location>
</feature>
<dbReference type="GO" id="GO:0048731">
    <property type="term" value="P:system development"/>
    <property type="evidence" value="ECO:0007669"/>
    <property type="project" value="UniProtKB-ARBA"/>
</dbReference>
<evidence type="ECO:0000256" key="9">
    <source>
        <dbReference type="ARBA" id="ARBA00022837"/>
    </source>
</evidence>
<dbReference type="eggNOG" id="KOG1214">
    <property type="taxonomic scope" value="Eukaryota"/>
</dbReference>
<dbReference type="InterPro" id="IPR018097">
    <property type="entry name" value="EGF_Ca-bd_CS"/>
</dbReference>
<dbReference type="InterPro" id="IPR011042">
    <property type="entry name" value="6-blade_b-propeller_TolB-like"/>
</dbReference>
<dbReference type="PROSITE" id="PS01186">
    <property type="entry name" value="EGF_2"/>
    <property type="match status" value="4"/>
</dbReference>
<dbReference type="InterPro" id="IPR050778">
    <property type="entry name" value="Cueball_EGF_LRP_Nidogen"/>
</dbReference>
<keyword evidence="5 14" id="KW-0245">EGF-like domain</keyword>
<reference evidence="20" key="1">
    <citation type="submission" date="2012-12" db="EMBL/GenBank/DDBJ databases">
        <authorList>
            <person name="Hellsten U."/>
            <person name="Grimwood J."/>
            <person name="Chapman J.A."/>
            <person name="Shapiro H."/>
            <person name="Aerts A."/>
            <person name="Otillar R.P."/>
            <person name="Terry A.Y."/>
            <person name="Boore J.L."/>
            <person name="Simakov O."/>
            <person name="Marletaz F."/>
            <person name="Cho S.-J."/>
            <person name="Edsinger-Gonzales E."/>
            <person name="Havlak P."/>
            <person name="Kuo D.-H."/>
            <person name="Larsson T."/>
            <person name="Lv J."/>
            <person name="Arendt D."/>
            <person name="Savage R."/>
            <person name="Osoegawa K."/>
            <person name="de Jong P."/>
            <person name="Lindberg D.R."/>
            <person name="Seaver E.C."/>
            <person name="Weisblat D.A."/>
            <person name="Putnam N.H."/>
            <person name="Grigoriev I.V."/>
            <person name="Rokhsar D.S."/>
        </authorList>
    </citation>
    <scope>NUCLEOTIDE SEQUENCE</scope>
</reference>
<dbReference type="Pfam" id="PF07645">
    <property type="entry name" value="EGF_CA"/>
    <property type="match status" value="1"/>
</dbReference>
<evidence type="ECO:0000313" key="18">
    <source>
        <dbReference type="EMBL" id="ESO09934.1"/>
    </source>
</evidence>
<dbReference type="EnsemblMetazoa" id="HelroT185306">
    <property type="protein sequence ID" value="HelroP185306"/>
    <property type="gene ID" value="HelroG185306"/>
</dbReference>
<dbReference type="GO" id="GO:0048513">
    <property type="term" value="P:animal organ development"/>
    <property type="evidence" value="ECO:0007669"/>
    <property type="project" value="UniProtKB-ARBA"/>
</dbReference>
<feature type="domain" description="Nidogen G2 beta-barrel" evidence="17">
    <location>
        <begin position="15"/>
        <end position="238"/>
    </location>
</feature>
<evidence type="ECO:0000259" key="17">
    <source>
        <dbReference type="PROSITE" id="PS50993"/>
    </source>
</evidence>
<keyword evidence="8" id="KW-0677">Repeat</keyword>
<evidence type="ECO:0000256" key="14">
    <source>
        <dbReference type="PROSITE-ProRule" id="PRU00076"/>
    </source>
</evidence>
<protein>
    <recommendedName>
        <fullName evidence="21">EGF-like domain-containing protein</fullName>
    </recommendedName>
</protein>
<dbReference type="PANTHER" id="PTHR46513:SF13">
    <property type="entry name" value="EGF-LIKE DOMAIN-CONTAINING PROTEIN"/>
    <property type="match status" value="1"/>
</dbReference>
<dbReference type="InterPro" id="IPR000152">
    <property type="entry name" value="EGF-type_Asp/Asn_hydroxyl_site"/>
</dbReference>
<dbReference type="SUPFAM" id="SSF57184">
    <property type="entry name" value="Growth factor receptor domain"/>
    <property type="match status" value="2"/>
</dbReference>
<dbReference type="EMBL" id="AMQM01002842">
    <property type="status" value="NOT_ANNOTATED_CDS"/>
    <property type="molecule type" value="Genomic_DNA"/>
</dbReference>
<keyword evidence="13" id="KW-0325">Glycoprotein</keyword>
<evidence type="ECO:0000256" key="12">
    <source>
        <dbReference type="ARBA" id="ARBA00023157"/>
    </source>
</evidence>
<reference evidence="19" key="3">
    <citation type="submission" date="2015-06" db="UniProtKB">
        <authorList>
            <consortium name="EnsemblMetazoa"/>
        </authorList>
    </citation>
    <scope>IDENTIFICATION</scope>
</reference>
<dbReference type="OrthoDB" id="6375837at2759"/>
<keyword evidence="10" id="KW-1133">Transmembrane helix</keyword>
<dbReference type="SMART" id="SM00682">
    <property type="entry name" value="G2F"/>
    <property type="match status" value="1"/>
</dbReference>
<dbReference type="FunFam" id="2.120.10.30:FF:000241">
    <property type="entry name" value="Low-density lipoprotein receptor-related protein 6"/>
    <property type="match status" value="1"/>
</dbReference>
<comment type="subcellular location">
    <subcellularLocation>
        <location evidence="1">Membrane</location>
        <topology evidence="1">Single-pass type I membrane protein</topology>
    </subcellularLocation>
    <subcellularLocation>
        <location evidence="2">Secreted</location>
        <location evidence="2">Extracellular space</location>
        <location evidence="2">Extracellular matrix</location>
    </subcellularLocation>
</comment>
<organism evidence="19 20">
    <name type="scientific">Helobdella robusta</name>
    <name type="common">Californian leech</name>
    <dbReference type="NCBI Taxonomy" id="6412"/>
    <lineage>
        <taxon>Eukaryota</taxon>
        <taxon>Metazoa</taxon>
        <taxon>Spiralia</taxon>
        <taxon>Lophotrochozoa</taxon>
        <taxon>Annelida</taxon>
        <taxon>Clitellata</taxon>
        <taxon>Hirudinea</taxon>
        <taxon>Rhynchobdellida</taxon>
        <taxon>Glossiphoniidae</taxon>
        <taxon>Helobdella</taxon>
    </lineage>
</organism>
<evidence type="ECO:0000259" key="16">
    <source>
        <dbReference type="PROSITE" id="PS50026"/>
    </source>
</evidence>
<dbReference type="PROSITE" id="PS51120">
    <property type="entry name" value="LDLRB"/>
    <property type="match status" value="3"/>
</dbReference>
<dbReference type="Pfam" id="PF00058">
    <property type="entry name" value="Ldl_recept_b"/>
    <property type="match status" value="3"/>
</dbReference>
<sequence>MAISELNSRQSTHPLKITIMGSLQGTLNGQNLRKNKAYSVNHINTGRNVININSVNKQTKNLFPMLFSLTSITGFLFGLPTKDSLDVIGFNLLGAQFEVTTNVQFSESRHFLTIKQKFTGIKEKEKNIACEIEVNGEVPDMNFGSNAFVKPTEIEYKSVGLGKLKSRYTQSLTAGPNTIMATVDEEIEFMECEYHQFDARFSEFKVALSKISILPTAQALRFTLNSQIFTKAPREDPCKSALCHPLSTCQPDDAGSYRCLCRPGYQGNGWNCEDVDECYERTHDCHADAHCINREGSYECSCADGFHGDGRSCEAVQQRVETCRELRNCHEFGECLYDHHYNRYQCVCKPGFRGDGYHCDYESHHHDYDCSANPGVCHHEARCNFDHNMRRYTCQCLPDFDGDGRACVKKNCNSHPEICSVDAHCVRQGYDFVCVCNPGFHGDGMHSCTYIGGVETSGGDEKLVYAQGMFLGEISSKPYHKESGKYISYTPGQLAVAVDTNCANHDIYWTDASHRCIKSSRADGSNVKTVVDHLSSPEGIAIDWISGNIYWTDSGTDMIQVSKLDGSNVKTLFSQNITNPRAIAVDPMRGLLFWSDWSRTFPRIERSNLDGTERKMVVTDNLGLPNGLALDLDSQFVCWSDAGKKKIECTTYEGRNRRVVHQDAGYAFGLAYHSNMFYWTDWERANVVKTASKHSSLKEDIGIPQGSSGKLYGVTVAKSSCPHGTNPCSYKDGGCRYLCFASLTGGRTCACPDNISEEDCHN</sequence>
<dbReference type="PROSITE" id="PS00010">
    <property type="entry name" value="ASX_HYDROXYL"/>
    <property type="match status" value="1"/>
</dbReference>
<dbReference type="CTD" id="20210080"/>
<evidence type="ECO:0000256" key="1">
    <source>
        <dbReference type="ARBA" id="ARBA00004479"/>
    </source>
</evidence>
<dbReference type="KEGG" id="hro:HELRODRAFT_185306"/>
<evidence type="ECO:0000256" key="5">
    <source>
        <dbReference type="ARBA" id="ARBA00022536"/>
    </source>
</evidence>
<proteinExistence type="predicted"/>
<evidence type="ECO:0000256" key="15">
    <source>
        <dbReference type="PROSITE-ProRule" id="PRU00461"/>
    </source>
</evidence>
<dbReference type="Gene3D" id="2.120.10.30">
    <property type="entry name" value="TolB, C-terminal domain"/>
    <property type="match status" value="1"/>
</dbReference>
<feature type="domain" description="EGF-like" evidence="16">
    <location>
        <begin position="319"/>
        <end position="360"/>
    </location>
</feature>
<dbReference type="SUPFAM" id="SSF63825">
    <property type="entry name" value="YWTD domain"/>
    <property type="match status" value="1"/>
</dbReference>
<evidence type="ECO:0008006" key="21">
    <source>
        <dbReference type="Google" id="ProtNLM"/>
    </source>
</evidence>
<dbReference type="STRING" id="6412.T1FMN1"/>
<dbReference type="Gene3D" id="2.10.25.10">
    <property type="entry name" value="Laminin"/>
    <property type="match status" value="5"/>
</dbReference>
<dbReference type="InterPro" id="IPR000033">
    <property type="entry name" value="LDLR_classB_rpt"/>
</dbReference>
<feature type="repeat" description="LDL-receptor class B" evidence="15">
    <location>
        <begin position="547"/>
        <end position="589"/>
    </location>
</feature>
<keyword evidence="6" id="KW-0812">Transmembrane</keyword>
<dbReference type="InterPro" id="IPR009030">
    <property type="entry name" value="Growth_fac_rcpt_cys_sf"/>
</dbReference>
<dbReference type="PROSITE" id="PS50026">
    <property type="entry name" value="EGF_3"/>
    <property type="match status" value="4"/>
</dbReference>
<dbReference type="InterPro" id="IPR006605">
    <property type="entry name" value="G2_nidogen/fibulin_G2F"/>
</dbReference>
<keyword evidence="4" id="KW-0272">Extracellular matrix</keyword>
<feature type="disulfide bond" evidence="14">
    <location>
        <begin position="377"/>
        <end position="394"/>
    </location>
</feature>
<dbReference type="Pfam" id="PF12947">
    <property type="entry name" value="EGF_3"/>
    <property type="match status" value="1"/>
</dbReference>
<feature type="disulfide bond" evidence="14">
    <location>
        <begin position="329"/>
        <end position="346"/>
    </location>
</feature>
<feature type="domain" description="EGF-like" evidence="16">
    <location>
        <begin position="274"/>
        <end position="314"/>
    </location>
</feature>
<evidence type="ECO:0000256" key="4">
    <source>
        <dbReference type="ARBA" id="ARBA00022530"/>
    </source>
</evidence>
<dbReference type="PROSITE" id="PS01187">
    <property type="entry name" value="EGF_CA"/>
    <property type="match status" value="1"/>
</dbReference>
<dbReference type="FunFam" id="2.10.25.10:FF:000202">
    <property type="entry name" value="Multiple epidermal growth factor-like domains 8"/>
    <property type="match status" value="1"/>
</dbReference>
<dbReference type="InParanoid" id="T1FMN1"/>
<feature type="domain" description="EGF-like" evidence="16">
    <location>
        <begin position="234"/>
        <end position="273"/>
    </location>
</feature>
<dbReference type="InterPro" id="IPR024731">
    <property type="entry name" value="NELL2-like_EGF"/>
</dbReference>
<keyword evidence="7" id="KW-0732">Signal</keyword>
<dbReference type="OMA" id="GHANCHR"/>
<evidence type="ECO:0000313" key="19">
    <source>
        <dbReference type="EnsemblMetazoa" id="HelroP185306"/>
    </source>
</evidence>
<evidence type="ECO:0000256" key="11">
    <source>
        <dbReference type="ARBA" id="ARBA00023136"/>
    </source>
</evidence>
<keyword evidence="20" id="KW-1185">Reference proteome</keyword>
<evidence type="ECO:0000256" key="2">
    <source>
        <dbReference type="ARBA" id="ARBA00004498"/>
    </source>
</evidence>
<dbReference type="SUPFAM" id="SSF54511">
    <property type="entry name" value="GFP-like"/>
    <property type="match status" value="1"/>
</dbReference>
<dbReference type="Gene3D" id="2.40.155.10">
    <property type="entry name" value="Green fluorescent protein"/>
    <property type="match status" value="1"/>
</dbReference>
<dbReference type="GO" id="GO:0005509">
    <property type="term" value="F:calcium ion binding"/>
    <property type="evidence" value="ECO:0007669"/>
    <property type="project" value="InterPro"/>
</dbReference>
<dbReference type="RefSeq" id="XP_009011748.1">
    <property type="nucleotide sequence ID" value="XM_009013500.1"/>
</dbReference>
<dbReference type="CDD" id="cd00054">
    <property type="entry name" value="EGF_CA"/>
    <property type="match status" value="2"/>
</dbReference>
<name>T1FMN1_HELRO</name>
<keyword evidence="9" id="KW-0106">Calcium</keyword>
<dbReference type="PANTHER" id="PTHR46513">
    <property type="entry name" value="VITELLOGENIN RECEPTOR-LIKE PROTEIN-RELATED-RELATED"/>
    <property type="match status" value="1"/>
</dbReference>
<dbReference type="AlphaFoldDB" id="T1FMN1"/>
<evidence type="ECO:0000256" key="3">
    <source>
        <dbReference type="ARBA" id="ARBA00022525"/>
    </source>
</evidence>
<dbReference type="EMBL" id="KB095905">
    <property type="protein sequence ID" value="ESO09934.1"/>
    <property type="molecule type" value="Genomic_DNA"/>
</dbReference>
<evidence type="ECO:0000256" key="6">
    <source>
        <dbReference type="ARBA" id="ARBA00022692"/>
    </source>
</evidence>
<keyword evidence="3" id="KW-0964">Secreted</keyword>
<dbReference type="InterPro" id="IPR001881">
    <property type="entry name" value="EGF-like_Ca-bd_dom"/>
</dbReference>
<dbReference type="InterPro" id="IPR000742">
    <property type="entry name" value="EGF"/>
</dbReference>
<accession>T1FMN1</accession>
<dbReference type="SMART" id="SM00135">
    <property type="entry name" value="LY"/>
    <property type="match status" value="5"/>
</dbReference>
<feature type="repeat" description="LDL-receptor class B" evidence="15">
    <location>
        <begin position="590"/>
        <end position="634"/>
    </location>
</feature>
<keyword evidence="12 14" id="KW-1015">Disulfide bond</keyword>
<dbReference type="InterPro" id="IPR009017">
    <property type="entry name" value="GFP"/>
</dbReference>
<dbReference type="SMART" id="SM00181">
    <property type="entry name" value="EGF"/>
    <property type="match status" value="6"/>
</dbReference>
<keyword evidence="11" id="KW-0472">Membrane</keyword>
<evidence type="ECO:0000256" key="7">
    <source>
        <dbReference type="ARBA" id="ARBA00022729"/>
    </source>
</evidence>
<dbReference type="Pfam" id="PF07474">
    <property type="entry name" value="G2F"/>
    <property type="match status" value="1"/>
</dbReference>
<dbReference type="GeneID" id="20210080"/>
<evidence type="ECO:0000256" key="13">
    <source>
        <dbReference type="ARBA" id="ARBA00023180"/>
    </source>
</evidence>
<dbReference type="InterPro" id="IPR049883">
    <property type="entry name" value="NOTCH1_EGF-like"/>
</dbReference>
<reference evidence="18 20" key="2">
    <citation type="journal article" date="2013" name="Nature">
        <title>Insights into bilaterian evolution from three spiralian genomes.</title>
        <authorList>
            <person name="Simakov O."/>
            <person name="Marletaz F."/>
            <person name="Cho S.J."/>
            <person name="Edsinger-Gonzales E."/>
            <person name="Havlak P."/>
            <person name="Hellsten U."/>
            <person name="Kuo D.H."/>
            <person name="Larsson T."/>
            <person name="Lv J."/>
            <person name="Arendt D."/>
            <person name="Savage R."/>
            <person name="Osoegawa K."/>
            <person name="de Jong P."/>
            <person name="Grimwood J."/>
            <person name="Chapman J.A."/>
            <person name="Shapiro H."/>
            <person name="Aerts A."/>
            <person name="Otillar R.P."/>
            <person name="Terry A.Y."/>
            <person name="Boore J.L."/>
            <person name="Grigoriev I.V."/>
            <person name="Lindberg D.R."/>
            <person name="Seaver E.C."/>
            <person name="Weisblat D.A."/>
            <person name="Putnam N.H."/>
            <person name="Rokhsar D.S."/>
        </authorList>
    </citation>
    <scope>NUCLEOTIDE SEQUENCE</scope>
</reference>
<evidence type="ECO:0000256" key="8">
    <source>
        <dbReference type="ARBA" id="ARBA00022737"/>
    </source>
</evidence>
<dbReference type="PROSITE" id="PS50993">
    <property type="entry name" value="NIDOGEN_G2"/>
    <property type="match status" value="1"/>
</dbReference>
<dbReference type="GO" id="GO:0016020">
    <property type="term" value="C:membrane"/>
    <property type="evidence" value="ECO:0007669"/>
    <property type="project" value="UniProtKB-SubCell"/>
</dbReference>
<evidence type="ECO:0000313" key="20">
    <source>
        <dbReference type="Proteomes" id="UP000015101"/>
    </source>
</evidence>
<dbReference type="Proteomes" id="UP000015101">
    <property type="component" value="Unassembled WGS sequence"/>
</dbReference>
<evidence type="ECO:0000256" key="10">
    <source>
        <dbReference type="ARBA" id="ARBA00022989"/>
    </source>
</evidence>
<feature type="repeat" description="LDL-receptor class B" evidence="15">
    <location>
        <begin position="505"/>
        <end position="546"/>
    </location>
</feature>